<protein>
    <submittedName>
        <fullName evidence="1">Uncharacterized protein</fullName>
    </submittedName>
</protein>
<reference evidence="1" key="1">
    <citation type="submission" date="2018-11" db="EMBL/GenBank/DDBJ databases">
        <authorList>
            <consortium name="Genoscope - CEA"/>
            <person name="William W."/>
        </authorList>
    </citation>
    <scope>NUCLEOTIDE SEQUENCE</scope>
</reference>
<proteinExistence type="predicted"/>
<name>A0A3P6GM79_BRAOL</name>
<dbReference type="AlphaFoldDB" id="A0A3P6GM79"/>
<dbReference type="EMBL" id="LR031880">
    <property type="protein sequence ID" value="VDD60861.1"/>
    <property type="molecule type" value="Genomic_DNA"/>
</dbReference>
<evidence type="ECO:0000313" key="1">
    <source>
        <dbReference type="EMBL" id="VDD60861.1"/>
    </source>
</evidence>
<accession>A0A3P6GM79</accession>
<gene>
    <name evidence="1" type="ORF">BOLC6T36314H</name>
</gene>
<organism evidence="1">
    <name type="scientific">Brassica oleracea</name>
    <name type="common">Wild cabbage</name>
    <dbReference type="NCBI Taxonomy" id="3712"/>
    <lineage>
        <taxon>Eukaryota</taxon>
        <taxon>Viridiplantae</taxon>
        <taxon>Streptophyta</taxon>
        <taxon>Embryophyta</taxon>
        <taxon>Tracheophyta</taxon>
        <taxon>Spermatophyta</taxon>
        <taxon>Magnoliopsida</taxon>
        <taxon>eudicotyledons</taxon>
        <taxon>Gunneridae</taxon>
        <taxon>Pentapetalae</taxon>
        <taxon>rosids</taxon>
        <taxon>malvids</taxon>
        <taxon>Brassicales</taxon>
        <taxon>Brassicaceae</taxon>
        <taxon>Brassiceae</taxon>
        <taxon>Brassica</taxon>
    </lineage>
</organism>
<sequence length="71" mass="8100">MTDTGDSPATRQLGRVDPRVDFSVNTRFKPFERRSDSKFRSDFRFGVHLSSWSSYIPLLFIAKAALFEIAG</sequence>